<dbReference type="GO" id="GO:0004413">
    <property type="term" value="F:homoserine kinase activity"/>
    <property type="evidence" value="ECO:0007669"/>
    <property type="project" value="TreeGrafter"/>
</dbReference>
<dbReference type="OrthoDB" id="4030632at2"/>
<keyword evidence="3" id="KW-0418">Kinase</keyword>
<dbReference type="AlphaFoldDB" id="A0A2V4VT31"/>
<evidence type="ECO:0000313" key="6">
    <source>
        <dbReference type="Proteomes" id="UP000509327"/>
    </source>
</evidence>
<accession>A0A2V4VT31</accession>
<dbReference type="Proteomes" id="UP000509327">
    <property type="component" value="Chromosome"/>
</dbReference>
<comment type="similarity">
    <text evidence="1">Belongs to the pseudomonas-type ThrB family.</text>
</comment>
<evidence type="ECO:0000313" key="5">
    <source>
        <dbReference type="Proteomes" id="UP000247790"/>
    </source>
</evidence>
<dbReference type="EMBL" id="QJSW01000004">
    <property type="protein sequence ID" value="PYE50081.1"/>
    <property type="molecule type" value="Genomic_DNA"/>
</dbReference>
<reference evidence="4 6" key="2">
    <citation type="submission" date="2020-06" db="EMBL/GenBank/DDBJ databases">
        <title>Complete genome of Paenibacillus barcinonensis KACC11450.</title>
        <authorList>
            <person name="Kim M."/>
            <person name="Park Y.-J."/>
            <person name="Shin J.-H."/>
        </authorList>
    </citation>
    <scope>NUCLEOTIDE SEQUENCE [LARGE SCALE GENOMIC DNA]</scope>
    <source>
        <strain evidence="4 6">KACC11450</strain>
    </source>
</reference>
<dbReference type="Gene3D" id="3.90.1200.10">
    <property type="match status" value="1"/>
</dbReference>
<organism evidence="3 5">
    <name type="scientific">Paenibacillus barcinonensis</name>
    <dbReference type="NCBI Taxonomy" id="198119"/>
    <lineage>
        <taxon>Bacteria</taxon>
        <taxon>Bacillati</taxon>
        <taxon>Bacillota</taxon>
        <taxon>Bacilli</taxon>
        <taxon>Bacillales</taxon>
        <taxon>Paenibacillaceae</taxon>
        <taxon>Paenibacillus</taxon>
    </lineage>
</organism>
<feature type="domain" description="Aminoglycoside phosphotransferase" evidence="2">
    <location>
        <begin position="25"/>
        <end position="258"/>
    </location>
</feature>
<dbReference type="PANTHER" id="PTHR21064">
    <property type="entry name" value="AMINOGLYCOSIDE PHOSPHOTRANSFERASE DOMAIN-CONTAINING PROTEIN-RELATED"/>
    <property type="match status" value="1"/>
</dbReference>
<dbReference type="InterPro" id="IPR002575">
    <property type="entry name" value="Aminoglycoside_PTrfase"/>
</dbReference>
<keyword evidence="3" id="KW-0808">Transferase</keyword>
<dbReference type="EMBL" id="CP054614">
    <property type="protein sequence ID" value="QKS59821.1"/>
    <property type="molecule type" value="Genomic_DNA"/>
</dbReference>
<evidence type="ECO:0000313" key="4">
    <source>
        <dbReference type="EMBL" id="QKS59821.1"/>
    </source>
</evidence>
<dbReference type="GO" id="GO:0009088">
    <property type="term" value="P:threonine biosynthetic process"/>
    <property type="evidence" value="ECO:0007669"/>
    <property type="project" value="TreeGrafter"/>
</dbReference>
<dbReference type="Pfam" id="PF01636">
    <property type="entry name" value="APH"/>
    <property type="match status" value="1"/>
</dbReference>
<gene>
    <name evidence="3" type="ORF">DFQ00_10439</name>
    <name evidence="4" type="ORF">HUB98_28850</name>
</gene>
<dbReference type="SUPFAM" id="SSF56112">
    <property type="entry name" value="Protein kinase-like (PK-like)"/>
    <property type="match status" value="1"/>
</dbReference>
<sequence>MVSTAILSQAAQSFGIAPDSLTLVSDTTNVVYRFIQNDKTYFLRLSEKAPVYETSIQAEVQWIRYLVSNGVRASLPILNKEGKLTTVCRDQEKCYVATVFEGAAGHYFDYDWSVWDTDLFSQWGSTMGKIHHLTQGYQPDDPKLIRAGWNPLQLDNPHLHAGNVALLTGKLRAIEQQLTDLPKRADSYGLIHYDFHPYNFMIDQGELTVFDFDDAIRGWYALDIGVAAVHAIWWGSHDAKWGTKDEFAQTFLTAFLEGYVKQQPISQEWISRIPLFMEYRNISSFFWWLKDWNGNQDSLSEHQKNAISQTVRLIEADLPFEGCRFKL</sequence>
<dbReference type="Proteomes" id="UP000247790">
    <property type="component" value="Unassembled WGS sequence"/>
</dbReference>
<dbReference type="InterPro" id="IPR011009">
    <property type="entry name" value="Kinase-like_dom_sf"/>
</dbReference>
<proteinExistence type="inferred from homology"/>
<dbReference type="InterPro" id="IPR050249">
    <property type="entry name" value="Pseudomonas-type_ThrB"/>
</dbReference>
<keyword evidence="6" id="KW-1185">Reference proteome</keyword>
<evidence type="ECO:0000313" key="3">
    <source>
        <dbReference type="EMBL" id="PYE50081.1"/>
    </source>
</evidence>
<reference evidence="3 5" key="1">
    <citation type="submission" date="2018-06" db="EMBL/GenBank/DDBJ databases">
        <title>Genomic Encyclopedia of Type Strains, Phase III (KMG-III): the genomes of soil and plant-associated and newly described type strains.</title>
        <authorList>
            <person name="Whitman W."/>
        </authorList>
    </citation>
    <scope>NUCLEOTIDE SEQUENCE [LARGE SCALE GENOMIC DNA]</scope>
    <source>
        <strain evidence="3 5">CECT 7022</strain>
    </source>
</reference>
<evidence type="ECO:0000259" key="2">
    <source>
        <dbReference type="Pfam" id="PF01636"/>
    </source>
</evidence>
<name>A0A2V4VT31_PAEBA</name>
<protein>
    <submittedName>
        <fullName evidence="4">Phosphotransferase</fullName>
    </submittedName>
    <submittedName>
        <fullName evidence="3">Ser/Thr protein kinase RdoA (MazF antagonist)</fullName>
    </submittedName>
</protein>
<dbReference type="RefSeq" id="WP_110895939.1">
    <property type="nucleotide sequence ID" value="NZ_CP054614.1"/>
</dbReference>
<evidence type="ECO:0000256" key="1">
    <source>
        <dbReference type="ARBA" id="ARBA00038240"/>
    </source>
</evidence>
<dbReference type="PANTHER" id="PTHR21064:SF6">
    <property type="entry name" value="AMINOGLYCOSIDE PHOSPHOTRANSFERASE DOMAIN-CONTAINING PROTEIN"/>
    <property type="match status" value="1"/>
</dbReference>